<dbReference type="GO" id="GO:0016493">
    <property type="term" value="F:C-C chemokine receptor activity"/>
    <property type="evidence" value="ECO:0007669"/>
    <property type="project" value="TreeGrafter"/>
</dbReference>
<dbReference type="Ensembl" id="ENSPNYT00000023194.1">
    <property type="protein sequence ID" value="ENSPNYP00000022640.1"/>
    <property type="gene ID" value="ENSPNYG00000017082.1"/>
</dbReference>
<dbReference type="GO" id="GO:0004947">
    <property type="term" value="F:bradykinin receptor activity"/>
    <property type="evidence" value="ECO:0007669"/>
    <property type="project" value="InterPro"/>
</dbReference>
<feature type="transmembrane region" description="Helical" evidence="12">
    <location>
        <begin position="12"/>
        <end position="34"/>
    </location>
</feature>
<gene>
    <name evidence="14" type="primary">BDKRB2</name>
</gene>
<dbReference type="GO" id="GO:0006955">
    <property type="term" value="P:immune response"/>
    <property type="evidence" value="ECO:0007669"/>
    <property type="project" value="TreeGrafter"/>
</dbReference>
<sequence>FFSTWRTDYFLAYNNVLSVLCSLFFCSIPVNLIPVTMCGNQNNTNCTNLEPNSLIFTLGSYYILAISVLGIIFNAFVLMVFCFHKKACTVAEIYLSNLAGADFVLVCCLPFWADYGFDWPFSESLCKVTSAVIYMNAFCSIYFLVLVSIDRYVALVHPLSHERIRRPFYAKLGCLFVWGLGLVFALPIFIYRKLKFNSRLNLTHCSLNLTFPEQYLASEVTTITFSFIVPVIIILFCTVKIIQTLRKRLMEVLNIQKTDQKATTLILAVLLAFLICWVPFHVTKILDVLQNTGILKCHITLTIVQQISTYFAFFNSVLNPILYVLVGKTFQKRAKELFMFLTLLGVVKSERSLTVSPHAEDSWHGGKAKDNKQVV</sequence>
<dbReference type="InterPro" id="IPR050119">
    <property type="entry name" value="CCR1-9-like"/>
</dbReference>
<accession>A0A3B4GI74</accession>
<feature type="transmembrane region" description="Helical" evidence="12">
    <location>
        <begin position="133"/>
        <end position="156"/>
    </location>
</feature>
<proteinExistence type="inferred from homology"/>
<feature type="transmembrane region" description="Helical" evidence="12">
    <location>
        <begin position="54"/>
        <end position="81"/>
    </location>
</feature>
<dbReference type="AlphaFoldDB" id="A0A3B4GI74"/>
<evidence type="ECO:0000256" key="9">
    <source>
        <dbReference type="ARBA" id="ARBA00023180"/>
    </source>
</evidence>
<dbReference type="PANTHER" id="PTHR10489:SF957">
    <property type="entry name" value="B2 BRADYKININ RECEPTOR"/>
    <property type="match status" value="1"/>
</dbReference>
<keyword evidence="6 12" id="KW-0472">Membrane</keyword>
<dbReference type="InterPro" id="IPR000276">
    <property type="entry name" value="GPCR_Rhodpsn"/>
</dbReference>
<evidence type="ECO:0000256" key="6">
    <source>
        <dbReference type="ARBA" id="ARBA00023136"/>
    </source>
</evidence>
<keyword evidence="3 11" id="KW-0812">Transmembrane</keyword>
<dbReference type="GO" id="GO:0019957">
    <property type="term" value="F:C-C chemokine binding"/>
    <property type="evidence" value="ECO:0007669"/>
    <property type="project" value="TreeGrafter"/>
</dbReference>
<evidence type="ECO:0000256" key="7">
    <source>
        <dbReference type="ARBA" id="ARBA00023157"/>
    </source>
</evidence>
<evidence type="ECO:0000256" key="10">
    <source>
        <dbReference type="ARBA" id="ARBA00023224"/>
    </source>
</evidence>
<keyword evidence="2" id="KW-1003">Cell membrane</keyword>
<feature type="transmembrane region" description="Helical" evidence="12">
    <location>
        <begin position="223"/>
        <end position="242"/>
    </location>
</feature>
<evidence type="ECO:0000256" key="3">
    <source>
        <dbReference type="ARBA" id="ARBA00022692"/>
    </source>
</evidence>
<dbReference type="GO" id="GO:0009897">
    <property type="term" value="C:external side of plasma membrane"/>
    <property type="evidence" value="ECO:0007669"/>
    <property type="project" value="TreeGrafter"/>
</dbReference>
<dbReference type="Gene3D" id="1.20.1070.10">
    <property type="entry name" value="Rhodopsin 7-helix transmembrane proteins"/>
    <property type="match status" value="1"/>
</dbReference>
<reference evidence="14" key="1">
    <citation type="submission" date="2023-09" db="UniProtKB">
        <authorList>
            <consortium name="Ensembl"/>
        </authorList>
    </citation>
    <scope>IDENTIFICATION</scope>
</reference>
<feature type="domain" description="G-protein coupled receptors family 1 profile" evidence="13">
    <location>
        <begin position="73"/>
        <end position="323"/>
    </location>
</feature>
<comment type="subcellular location">
    <subcellularLocation>
        <location evidence="1">Cell membrane</location>
        <topology evidence="1">Multi-pass membrane protein</topology>
    </subcellularLocation>
</comment>
<dbReference type="PROSITE" id="PS00237">
    <property type="entry name" value="G_PROTEIN_RECEP_F1_1"/>
    <property type="match status" value="1"/>
</dbReference>
<dbReference type="GeneTree" id="ENSGT01130000278308"/>
<evidence type="ECO:0000256" key="4">
    <source>
        <dbReference type="ARBA" id="ARBA00022989"/>
    </source>
</evidence>
<dbReference type="GO" id="GO:0060326">
    <property type="term" value="P:cell chemotaxis"/>
    <property type="evidence" value="ECO:0007669"/>
    <property type="project" value="TreeGrafter"/>
</dbReference>
<name>A0A3B4GI74_9CICH</name>
<dbReference type="PRINTS" id="PR00425">
    <property type="entry name" value="BRADYKININR"/>
</dbReference>
<dbReference type="PROSITE" id="PS50262">
    <property type="entry name" value="G_PROTEIN_RECEP_F1_2"/>
    <property type="match status" value="1"/>
</dbReference>
<protein>
    <submittedName>
        <fullName evidence="14">Bradykinin receptor B2</fullName>
    </submittedName>
</protein>
<dbReference type="GO" id="GO:0007204">
    <property type="term" value="P:positive regulation of cytosolic calcium ion concentration"/>
    <property type="evidence" value="ECO:0007669"/>
    <property type="project" value="TreeGrafter"/>
</dbReference>
<organism evidence="14">
    <name type="scientific">Pundamilia nyererei</name>
    <dbReference type="NCBI Taxonomy" id="303518"/>
    <lineage>
        <taxon>Eukaryota</taxon>
        <taxon>Metazoa</taxon>
        <taxon>Chordata</taxon>
        <taxon>Craniata</taxon>
        <taxon>Vertebrata</taxon>
        <taxon>Euteleostomi</taxon>
        <taxon>Actinopterygii</taxon>
        <taxon>Neopterygii</taxon>
        <taxon>Teleostei</taxon>
        <taxon>Neoteleostei</taxon>
        <taxon>Acanthomorphata</taxon>
        <taxon>Ovalentaria</taxon>
        <taxon>Cichlomorphae</taxon>
        <taxon>Cichliformes</taxon>
        <taxon>Cichlidae</taxon>
        <taxon>African cichlids</taxon>
        <taxon>Pseudocrenilabrinae</taxon>
        <taxon>Haplochromini</taxon>
        <taxon>Pundamilia</taxon>
    </lineage>
</organism>
<dbReference type="Pfam" id="PF00001">
    <property type="entry name" value="7tm_1"/>
    <property type="match status" value="1"/>
</dbReference>
<keyword evidence="10 11" id="KW-0807">Transducer</keyword>
<keyword evidence="7" id="KW-1015">Disulfide bond</keyword>
<evidence type="ECO:0000259" key="13">
    <source>
        <dbReference type="PROSITE" id="PS50262"/>
    </source>
</evidence>
<feature type="transmembrane region" description="Helical" evidence="12">
    <location>
        <begin position="307"/>
        <end position="326"/>
    </location>
</feature>
<dbReference type="PANTHER" id="PTHR10489">
    <property type="entry name" value="CELL ADHESION MOLECULE"/>
    <property type="match status" value="1"/>
</dbReference>
<dbReference type="InterPro" id="IPR000496">
    <property type="entry name" value="Brdyknn_rcpt"/>
</dbReference>
<evidence type="ECO:0000256" key="12">
    <source>
        <dbReference type="SAM" id="Phobius"/>
    </source>
</evidence>
<evidence type="ECO:0000256" key="2">
    <source>
        <dbReference type="ARBA" id="ARBA00022475"/>
    </source>
</evidence>
<evidence type="ECO:0000256" key="11">
    <source>
        <dbReference type="RuleBase" id="RU000688"/>
    </source>
</evidence>
<evidence type="ECO:0000256" key="1">
    <source>
        <dbReference type="ARBA" id="ARBA00004651"/>
    </source>
</evidence>
<keyword evidence="8 11" id="KW-0675">Receptor</keyword>
<keyword evidence="9" id="KW-0325">Glycoprotein</keyword>
<dbReference type="STRING" id="303518.ENSPNYP00000022640"/>
<feature type="transmembrane region" description="Helical" evidence="12">
    <location>
        <begin position="93"/>
        <end position="113"/>
    </location>
</feature>
<feature type="transmembrane region" description="Helical" evidence="12">
    <location>
        <begin position="168"/>
        <end position="191"/>
    </location>
</feature>
<evidence type="ECO:0000313" key="14">
    <source>
        <dbReference type="Ensembl" id="ENSPNYP00000022640.1"/>
    </source>
</evidence>
<evidence type="ECO:0000256" key="5">
    <source>
        <dbReference type="ARBA" id="ARBA00023040"/>
    </source>
</evidence>
<dbReference type="PRINTS" id="PR00237">
    <property type="entry name" value="GPCRRHODOPSN"/>
</dbReference>
<feature type="transmembrane region" description="Helical" evidence="12">
    <location>
        <begin position="262"/>
        <end position="280"/>
    </location>
</feature>
<dbReference type="InterPro" id="IPR017452">
    <property type="entry name" value="GPCR_Rhodpsn_7TM"/>
</dbReference>
<dbReference type="GO" id="GO:0019722">
    <property type="term" value="P:calcium-mediated signaling"/>
    <property type="evidence" value="ECO:0007669"/>
    <property type="project" value="TreeGrafter"/>
</dbReference>
<evidence type="ECO:0000256" key="8">
    <source>
        <dbReference type="ARBA" id="ARBA00023170"/>
    </source>
</evidence>
<keyword evidence="4 12" id="KW-1133">Transmembrane helix</keyword>
<comment type="similarity">
    <text evidence="11">Belongs to the G-protein coupled receptor 1 family.</text>
</comment>
<dbReference type="SUPFAM" id="SSF81321">
    <property type="entry name" value="Family A G protein-coupled receptor-like"/>
    <property type="match status" value="1"/>
</dbReference>
<keyword evidence="5 11" id="KW-0297">G-protein coupled receptor</keyword>